<evidence type="ECO:0000313" key="4">
    <source>
        <dbReference type="EMBL" id="KAG2204966.1"/>
    </source>
</evidence>
<dbReference type="InterPro" id="IPR001753">
    <property type="entry name" value="Enoyl-CoA_hydra/iso"/>
</dbReference>
<accession>A0A8H7UZY9</accession>
<name>A0A8H7UZY9_9FUNG</name>
<dbReference type="Gene3D" id="1.10.12.10">
    <property type="entry name" value="Lyase 2-enoyl-coa Hydratase, Chain A, domain 2"/>
    <property type="match status" value="1"/>
</dbReference>
<evidence type="ECO:0008006" key="6">
    <source>
        <dbReference type="Google" id="ProtNLM"/>
    </source>
</evidence>
<evidence type="ECO:0000256" key="2">
    <source>
        <dbReference type="ARBA" id="ARBA00023140"/>
    </source>
</evidence>
<dbReference type="InterPro" id="IPR029045">
    <property type="entry name" value="ClpP/crotonase-like_dom_sf"/>
</dbReference>
<dbReference type="SUPFAM" id="SSF52096">
    <property type="entry name" value="ClpP/crotonase"/>
    <property type="match status" value="1"/>
</dbReference>
<reference evidence="4" key="1">
    <citation type="submission" date="2020-12" db="EMBL/GenBank/DDBJ databases">
        <title>Metabolic potential, ecology and presence of endohyphal bacteria is reflected in genomic diversity of Mucoromycotina.</title>
        <authorList>
            <person name="Muszewska A."/>
            <person name="Okrasinska A."/>
            <person name="Steczkiewicz K."/>
            <person name="Drgas O."/>
            <person name="Orlowska M."/>
            <person name="Perlinska-Lenart U."/>
            <person name="Aleksandrzak-Piekarczyk T."/>
            <person name="Szatraj K."/>
            <person name="Zielenkiewicz U."/>
            <person name="Pilsyk S."/>
            <person name="Malc E."/>
            <person name="Mieczkowski P."/>
            <person name="Kruszewska J.S."/>
            <person name="Biernat P."/>
            <person name="Pawlowska J."/>
        </authorList>
    </citation>
    <scope>NUCLEOTIDE SEQUENCE</scope>
    <source>
        <strain evidence="4">WA0000017839</strain>
    </source>
</reference>
<sequence length="271" mass="30357">MSSVPKLETIEITLFPNGVAEISHNRPKRYNALSPQSYRDWLSAFQWAAKCEDVKLVVLTGRGKFYCSGQELELPDMNMENVEEEMERRRKTTTDVVSAMIAFPKLLIAAVNGPAIGFGTTTLALCDIVYCVSEATFNTPFMKLAFCAEGCSSYLFPRIMGQSRANEMLLLGRTFSSSEMVDCGFVSRTLPTETFREQILEIAGDAAKLSTDALKVTKDLIRNIDRELLEKINQEEMRMLGERMGSSDSLESIMRFVEEAAKRKAAKKAKL</sequence>
<keyword evidence="2" id="KW-0576">Peroxisome</keyword>
<dbReference type="CDD" id="cd06558">
    <property type="entry name" value="crotonase-like"/>
    <property type="match status" value="1"/>
</dbReference>
<comment type="subcellular location">
    <subcellularLocation>
        <location evidence="1">Peroxisome</location>
    </subcellularLocation>
</comment>
<dbReference type="InterPro" id="IPR014748">
    <property type="entry name" value="Enoyl-CoA_hydra_C"/>
</dbReference>
<organism evidence="4 5">
    <name type="scientific">Mucor saturninus</name>
    <dbReference type="NCBI Taxonomy" id="64648"/>
    <lineage>
        <taxon>Eukaryota</taxon>
        <taxon>Fungi</taxon>
        <taxon>Fungi incertae sedis</taxon>
        <taxon>Mucoromycota</taxon>
        <taxon>Mucoromycotina</taxon>
        <taxon>Mucoromycetes</taxon>
        <taxon>Mucorales</taxon>
        <taxon>Mucorineae</taxon>
        <taxon>Mucoraceae</taxon>
        <taxon>Mucor</taxon>
    </lineage>
</organism>
<comment type="caution">
    <text evidence="4">The sequence shown here is derived from an EMBL/GenBank/DDBJ whole genome shotgun (WGS) entry which is preliminary data.</text>
</comment>
<dbReference type="InterPro" id="IPR051053">
    <property type="entry name" value="ECH/Chromodomain_protein"/>
</dbReference>
<proteinExistence type="predicted"/>
<dbReference type="GO" id="GO:0004165">
    <property type="term" value="F:delta(3)-delta(2)-enoyl-CoA isomerase activity"/>
    <property type="evidence" value="ECO:0007669"/>
    <property type="project" value="UniProtKB-ARBA"/>
</dbReference>
<dbReference type="OrthoDB" id="448450at2759"/>
<evidence type="ECO:0000256" key="1">
    <source>
        <dbReference type="ARBA" id="ARBA00004275"/>
    </source>
</evidence>
<dbReference type="Proteomes" id="UP000603453">
    <property type="component" value="Unassembled WGS sequence"/>
</dbReference>
<dbReference type="PANTHER" id="PTHR43684">
    <property type="match status" value="1"/>
</dbReference>
<gene>
    <name evidence="4" type="ORF">INT47_002590</name>
</gene>
<dbReference type="PANTHER" id="PTHR43684:SF1">
    <property type="entry name" value="ENOYL-COA DELTA ISOMERASE 2"/>
    <property type="match status" value="1"/>
</dbReference>
<keyword evidence="3" id="KW-0413">Isomerase</keyword>
<dbReference type="EMBL" id="JAEPRD010000040">
    <property type="protein sequence ID" value="KAG2204966.1"/>
    <property type="molecule type" value="Genomic_DNA"/>
</dbReference>
<dbReference type="GO" id="GO:0005777">
    <property type="term" value="C:peroxisome"/>
    <property type="evidence" value="ECO:0007669"/>
    <property type="project" value="UniProtKB-SubCell"/>
</dbReference>
<keyword evidence="5" id="KW-1185">Reference proteome</keyword>
<dbReference type="Gene3D" id="3.90.226.10">
    <property type="entry name" value="2-enoyl-CoA Hydratase, Chain A, domain 1"/>
    <property type="match status" value="1"/>
</dbReference>
<evidence type="ECO:0000313" key="5">
    <source>
        <dbReference type="Proteomes" id="UP000603453"/>
    </source>
</evidence>
<dbReference type="Pfam" id="PF00378">
    <property type="entry name" value="ECH_1"/>
    <property type="match status" value="1"/>
</dbReference>
<dbReference type="AlphaFoldDB" id="A0A8H7UZY9"/>
<evidence type="ECO:0000256" key="3">
    <source>
        <dbReference type="ARBA" id="ARBA00023235"/>
    </source>
</evidence>
<protein>
    <recommendedName>
        <fullName evidence="6">Enoyl-CoA delta isomerase 2, mitochondrial</fullName>
    </recommendedName>
</protein>